<dbReference type="EMBL" id="BJWL01000203">
    <property type="protein sequence ID" value="GFS34064.1"/>
    <property type="molecule type" value="Genomic_DNA"/>
</dbReference>
<comment type="caution">
    <text evidence="2">The sequence shown here is derived from an EMBL/GenBank/DDBJ whole genome shotgun (WGS) entry which is preliminary data.</text>
</comment>
<sequence>MPLGFRLPFLWWPKCLRVSDYSIDSRVIEFSQPQSSPSLVSYSIEMKHNTIIEVLQIWRGKWHRYSPRAIGKRRGPSNGRGGYGGRGGSRVWVKLIMFLLNFGMRNVLVRELVKWENHVMLTFKQRERLEYCFLECVEIATDFDPPDSFPIECEGEVVEVVVEYQMLPPRCAHCKNFGHSSTECTKKIHPQNNLVVEEGELQQVSSKKGQSLALDASFENIDEGNKLSSSRCEILGSDSVATSDGVTLSKQVVVVALIAQTIADVQTVVNAEAEHGFSTSYQGIRVMFLDRALQRPGPARPGLSLNSASPSPSPAQLKVRRPLTLIGPGRA</sequence>
<evidence type="ECO:0000313" key="3">
    <source>
        <dbReference type="Proteomes" id="UP000585474"/>
    </source>
</evidence>
<organism evidence="2 3">
    <name type="scientific">Actinidia rufa</name>
    <dbReference type="NCBI Taxonomy" id="165716"/>
    <lineage>
        <taxon>Eukaryota</taxon>
        <taxon>Viridiplantae</taxon>
        <taxon>Streptophyta</taxon>
        <taxon>Embryophyta</taxon>
        <taxon>Tracheophyta</taxon>
        <taxon>Spermatophyta</taxon>
        <taxon>Magnoliopsida</taxon>
        <taxon>eudicotyledons</taxon>
        <taxon>Gunneridae</taxon>
        <taxon>Pentapetalae</taxon>
        <taxon>asterids</taxon>
        <taxon>Ericales</taxon>
        <taxon>Actinidiaceae</taxon>
        <taxon>Actinidia</taxon>
    </lineage>
</organism>
<evidence type="ECO:0008006" key="4">
    <source>
        <dbReference type="Google" id="ProtNLM"/>
    </source>
</evidence>
<accession>A0A7J0DFB2</accession>
<evidence type="ECO:0000256" key="1">
    <source>
        <dbReference type="SAM" id="MobiDB-lite"/>
    </source>
</evidence>
<feature type="region of interest" description="Disordered" evidence="1">
    <location>
        <begin position="298"/>
        <end position="331"/>
    </location>
</feature>
<name>A0A7J0DFB2_9ERIC</name>
<proteinExistence type="predicted"/>
<keyword evidence="3" id="KW-1185">Reference proteome</keyword>
<protein>
    <recommendedName>
        <fullName evidence="4">DUF4283 domain-containing protein</fullName>
    </recommendedName>
</protein>
<evidence type="ECO:0000313" key="2">
    <source>
        <dbReference type="EMBL" id="GFS34064.1"/>
    </source>
</evidence>
<dbReference type="Proteomes" id="UP000585474">
    <property type="component" value="Unassembled WGS sequence"/>
</dbReference>
<reference evidence="3" key="1">
    <citation type="submission" date="2019-07" db="EMBL/GenBank/DDBJ databases">
        <title>De Novo Assembly of kiwifruit Actinidia rufa.</title>
        <authorList>
            <person name="Sugita-Konishi S."/>
            <person name="Sato K."/>
            <person name="Mori E."/>
            <person name="Abe Y."/>
            <person name="Kisaki G."/>
            <person name="Hamano K."/>
            <person name="Suezawa K."/>
            <person name="Otani M."/>
            <person name="Fukuda T."/>
            <person name="Manabe T."/>
            <person name="Gomi K."/>
            <person name="Tabuchi M."/>
            <person name="Akimitsu K."/>
            <person name="Kataoka I."/>
        </authorList>
    </citation>
    <scope>NUCLEOTIDE SEQUENCE [LARGE SCALE GENOMIC DNA]</scope>
    <source>
        <strain evidence="3">cv. Fuchu</strain>
    </source>
</reference>
<gene>
    <name evidence="2" type="ORF">Acr_00g0032040</name>
</gene>
<dbReference type="AlphaFoldDB" id="A0A7J0DFB2"/>